<evidence type="ECO:0000256" key="4">
    <source>
        <dbReference type="ARBA" id="ARBA00022801"/>
    </source>
</evidence>
<dbReference type="PROSITE" id="PS51910">
    <property type="entry name" value="GH18_2"/>
    <property type="match status" value="1"/>
</dbReference>
<evidence type="ECO:0000313" key="15">
    <source>
        <dbReference type="Proteomes" id="UP001610335"/>
    </source>
</evidence>
<dbReference type="Pfam" id="PF00704">
    <property type="entry name" value="Glyco_hydro_18"/>
    <property type="match status" value="1"/>
</dbReference>
<dbReference type="SUPFAM" id="SSF57016">
    <property type="entry name" value="Plant lectins/antimicrobial peptides"/>
    <property type="match status" value="1"/>
</dbReference>
<dbReference type="Pfam" id="PF00187">
    <property type="entry name" value="Chitin_bind_1"/>
    <property type="match status" value="1"/>
</dbReference>
<keyword evidence="6" id="KW-0843">Virulence</keyword>
<dbReference type="PROSITE" id="PS50941">
    <property type="entry name" value="CHIT_BIND_I_2"/>
    <property type="match status" value="1"/>
</dbReference>
<gene>
    <name evidence="14" type="ORF">BDW59DRAFT_160071</name>
</gene>
<evidence type="ECO:0000313" key="14">
    <source>
        <dbReference type="EMBL" id="KAL2827762.1"/>
    </source>
</evidence>
<comment type="caution">
    <text evidence="14">The sequence shown here is derived from an EMBL/GenBank/DDBJ whole genome shotgun (WGS) entry which is preliminary data.</text>
</comment>
<dbReference type="InterPro" id="IPR001579">
    <property type="entry name" value="Glyco_hydro_18_chit_AS"/>
</dbReference>
<evidence type="ECO:0000256" key="6">
    <source>
        <dbReference type="ARBA" id="ARBA00023026"/>
    </source>
</evidence>
<dbReference type="InterPro" id="IPR001002">
    <property type="entry name" value="Chitin-bd_1"/>
</dbReference>
<evidence type="ECO:0000256" key="2">
    <source>
        <dbReference type="ARBA" id="ARBA00012729"/>
    </source>
</evidence>
<dbReference type="Proteomes" id="UP001610335">
    <property type="component" value="Unassembled WGS sequence"/>
</dbReference>
<feature type="domain" description="GH18" evidence="13">
    <location>
        <begin position="178"/>
        <end position="506"/>
    </location>
</feature>
<keyword evidence="7" id="KW-0119">Carbohydrate metabolism</keyword>
<evidence type="ECO:0000259" key="13">
    <source>
        <dbReference type="PROSITE" id="PS51910"/>
    </source>
</evidence>
<comment type="caution">
    <text evidence="10">Lacks conserved residue(s) required for the propagation of feature annotation.</text>
</comment>
<proteinExistence type="predicted"/>
<keyword evidence="5" id="KW-0146">Chitin degradation</keyword>
<evidence type="ECO:0000256" key="8">
    <source>
        <dbReference type="ARBA" id="ARBA00023295"/>
    </source>
</evidence>
<protein>
    <recommendedName>
        <fullName evidence="2">chitinase</fullName>
        <ecNumber evidence="2">3.2.1.14</ecNumber>
    </recommendedName>
</protein>
<dbReference type="PANTHER" id="PTHR11177">
    <property type="entry name" value="CHITINASE"/>
    <property type="match status" value="1"/>
</dbReference>
<dbReference type="Gene3D" id="3.30.60.10">
    <property type="entry name" value="Endochitinase-like"/>
    <property type="match status" value="1"/>
</dbReference>
<evidence type="ECO:0000256" key="9">
    <source>
        <dbReference type="ARBA" id="ARBA00023326"/>
    </source>
</evidence>
<name>A0ABR4IJK8_9EURO</name>
<evidence type="ECO:0000256" key="1">
    <source>
        <dbReference type="ARBA" id="ARBA00000822"/>
    </source>
</evidence>
<feature type="domain" description="Chitin-binding type-1" evidence="12">
    <location>
        <begin position="124"/>
        <end position="172"/>
    </location>
</feature>
<evidence type="ECO:0000256" key="5">
    <source>
        <dbReference type="ARBA" id="ARBA00023024"/>
    </source>
</evidence>
<evidence type="ECO:0000256" key="7">
    <source>
        <dbReference type="ARBA" id="ARBA00023277"/>
    </source>
</evidence>
<dbReference type="SUPFAM" id="SSF51445">
    <property type="entry name" value="(Trans)glycosidases"/>
    <property type="match status" value="1"/>
</dbReference>
<keyword evidence="3 10" id="KW-0147">Chitin-binding</keyword>
<dbReference type="InterPro" id="IPR001223">
    <property type="entry name" value="Glyco_hydro18_cat"/>
</dbReference>
<feature type="disulfide bond" evidence="10">
    <location>
        <begin position="146"/>
        <end position="160"/>
    </location>
</feature>
<dbReference type="InterPro" id="IPR018371">
    <property type="entry name" value="Chitin-binding_1_CS"/>
</dbReference>
<feature type="disulfide bond" evidence="10">
    <location>
        <begin position="141"/>
        <end position="153"/>
    </location>
</feature>
<keyword evidence="4 11" id="KW-0378">Hydrolase</keyword>
<dbReference type="Gene3D" id="3.20.20.80">
    <property type="entry name" value="Glycosidases"/>
    <property type="match status" value="1"/>
</dbReference>
<organism evidence="14 15">
    <name type="scientific">Aspergillus cavernicola</name>
    <dbReference type="NCBI Taxonomy" id="176166"/>
    <lineage>
        <taxon>Eukaryota</taxon>
        <taxon>Fungi</taxon>
        <taxon>Dikarya</taxon>
        <taxon>Ascomycota</taxon>
        <taxon>Pezizomycotina</taxon>
        <taxon>Eurotiomycetes</taxon>
        <taxon>Eurotiomycetidae</taxon>
        <taxon>Eurotiales</taxon>
        <taxon>Aspergillaceae</taxon>
        <taxon>Aspergillus</taxon>
        <taxon>Aspergillus subgen. Nidulantes</taxon>
    </lineage>
</organism>
<keyword evidence="15" id="KW-1185">Reference proteome</keyword>
<dbReference type="SMART" id="SM00270">
    <property type="entry name" value="ChtBD1"/>
    <property type="match status" value="1"/>
</dbReference>
<evidence type="ECO:0000259" key="12">
    <source>
        <dbReference type="PROSITE" id="PS50941"/>
    </source>
</evidence>
<reference evidence="14 15" key="1">
    <citation type="submission" date="2024-07" db="EMBL/GenBank/DDBJ databases">
        <title>Section-level genome sequencing and comparative genomics of Aspergillus sections Usti and Cavernicolus.</title>
        <authorList>
            <consortium name="Lawrence Berkeley National Laboratory"/>
            <person name="Nybo J.L."/>
            <person name="Vesth T.C."/>
            <person name="Theobald S."/>
            <person name="Frisvad J.C."/>
            <person name="Larsen T.O."/>
            <person name="Kjaerboelling I."/>
            <person name="Rothschild-Mancinelli K."/>
            <person name="Lyhne E.K."/>
            <person name="Kogle M.E."/>
            <person name="Barry K."/>
            <person name="Clum A."/>
            <person name="Na H."/>
            <person name="Ledsgaard L."/>
            <person name="Lin J."/>
            <person name="Lipzen A."/>
            <person name="Kuo A."/>
            <person name="Riley R."/>
            <person name="Mondo S."/>
            <person name="LaButti K."/>
            <person name="Haridas S."/>
            <person name="Pangalinan J."/>
            <person name="Salamov A.A."/>
            <person name="Simmons B.A."/>
            <person name="Magnuson J.K."/>
            <person name="Chen J."/>
            <person name="Drula E."/>
            <person name="Henrissat B."/>
            <person name="Wiebenga A."/>
            <person name="Lubbers R.J."/>
            <person name="Gomes A.C."/>
            <person name="Makela M.R."/>
            <person name="Stajich J."/>
            <person name="Grigoriev I.V."/>
            <person name="Mortensen U.H."/>
            <person name="De vries R.P."/>
            <person name="Baker S.E."/>
            <person name="Andersen M.R."/>
        </authorList>
    </citation>
    <scope>NUCLEOTIDE SEQUENCE [LARGE SCALE GENOMIC DNA]</scope>
    <source>
        <strain evidence="14 15">CBS 600.67</strain>
    </source>
</reference>
<dbReference type="InterPro" id="IPR017853">
    <property type="entry name" value="GH"/>
</dbReference>
<dbReference type="EMBL" id="JBFXLS010000023">
    <property type="protein sequence ID" value="KAL2827762.1"/>
    <property type="molecule type" value="Genomic_DNA"/>
</dbReference>
<dbReference type="PANTHER" id="PTHR11177:SF333">
    <property type="entry name" value="CHITINASE"/>
    <property type="match status" value="1"/>
</dbReference>
<evidence type="ECO:0000256" key="11">
    <source>
        <dbReference type="RuleBase" id="RU000489"/>
    </source>
</evidence>
<evidence type="ECO:0000256" key="10">
    <source>
        <dbReference type="PROSITE-ProRule" id="PRU00261"/>
    </source>
</evidence>
<keyword evidence="9" id="KW-0624">Polysaccharide degradation</keyword>
<dbReference type="InterPro" id="IPR011583">
    <property type="entry name" value="Chitinase_II/V-like_cat"/>
</dbReference>
<evidence type="ECO:0000256" key="3">
    <source>
        <dbReference type="ARBA" id="ARBA00022669"/>
    </source>
</evidence>
<keyword evidence="8 11" id="KW-0326">Glycosidase</keyword>
<dbReference type="SMART" id="SM00636">
    <property type="entry name" value="Glyco_18"/>
    <property type="match status" value="1"/>
</dbReference>
<keyword evidence="10" id="KW-1015">Disulfide bond</keyword>
<dbReference type="EC" id="3.2.1.14" evidence="2"/>
<sequence length="1299" mass="145767">MSGIYGYVPIIGCECVTLEPERSQTHADPSGPGTLADGPRAQVLSFRSLARTVAKTTHALQDAAQKTDGVEQAKSIVVQETVLTLVITSFSAMQIILAKQGVGFCGLGPDYCVEDVCVASCDAEAECDPGFGPEWAMSSKCPLNVCCSEFGFCGTTKEFCGNKTVKHDTCDKKSATLDRVVGYYEAWASRRPCNPFWPEQIPMGVYTHINFAFAAIHPETFEVRPDADGDLDLLMRVTQLKTMDPDLKVMIALGGWSFNDPGPTQTTFSDIARSSVNQAKFFTSLKKFLSTYNLDGVDLDWEYPAADDRSGRPEDFENFPKLIANLKKALEDTGGRNELSITLPSSYWYLQHFDIVKLEPHVSFFNIMSYDLHGKWDKGNKWTGEYLDAHTNLTEIDKALELLWRNKIDSSKVVLGLAFYARHIPWPTRVASNQARNLKATFYEDAAVEVLHWDDQWLSYDDAKTLELKTDYARESCLGGVMVWAISHDTEEAKYSTALGKVTHRTRKTMPGIFVETDESDDDDDEYITKVEDHLQCRWSNCGEYCPSGWTMMTRDDQWSTTENEIMLDGNACTSPHERRLCCPPSETKPSCGWYSFKGGACKGECPDGYTEVGSIDHSCRSGYQAACCTTENKDKKLLNSMSLYETCAWSNAPDCTSGKCTFAGSPWPTEFVESTTGSGAVYCYSGMVHDDDWNSFFSSQSRKYCCDTSNDDSNWGTCTWRSDYDNFGTSGKTCSSNCHDNEIRVAMEGNLECHGKNGGAKSYCCTGTYKTTTQVLNPILSGYEADISAWTEGPTCDAKAGLDLYARSEISTRDQTVLKSQHYQATLFILAKLIRGTALGNATMSTSVKTLCKIWDKYIPKHWENLTCEKVTSWFNDKEGNPTAQQHSPEQNGQWALCNMDGFNAMLDIKARTHPECEHYDIVDADYLANDGSSVNDGTLAKRWIEQSDVLYQLEKRSPAEARSFICNDGKIKRKINYQSQPYPSAGDWDTNAEPVQNVVDLMDWHACQSSAVGRFNQGSDRNGYATEHMLELESIPMFIQWAVNPDNDEEVCNDIDCSFVSDFFNKKVLNNPPSMPGLDASHQQVPMQRVMESLGSETNRENFAILWGSINLNKAQLWQNHQPRADTTWNEYVDNDINKATEVLRDVRNPPLPLSPPLAAPTSLSIAVYQYLRETKMWPKFKVINNNVREEMLRAQEQYKKDNNSKDSKLQACWDAWMNHKLKEFIDDGNKWVKKAIEDLKKKYKPEMSSEDDPLGHEMYDALTAILDLLQTEAAEAIKLSNFDLGLDDGDAMDTSD</sequence>
<dbReference type="CDD" id="cd00035">
    <property type="entry name" value="ChtBD1"/>
    <property type="match status" value="1"/>
</dbReference>
<dbReference type="PROSITE" id="PS01095">
    <property type="entry name" value="GH18_1"/>
    <property type="match status" value="1"/>
</dbReference>
<comment type="catalytic activity">
    <reaction evidence="1">
        <text>Random endo-hydrolysis of N-acetyl-beta-D-glucosaminide (1-&gt;4)-beta-linkages in chitin and chitodextrins.</text>
        <dbReference type="EC" id="3.2.1.14"/>
    </reaction>
</comment>
<dbReference type="PROSITE" id="PS00026">
    <property type="entry name" value="CHIT_BIND_I_1"/>
    <property type="match status" value="1"/>
</dbReference>
<dbReference type="InterPro" id="IPR036861">
    <property type="entry name" value="Endochitinase-like_sf"/>
</dbReference>
<dbReference type="InterPro" id="IPR050314">
    <property type="entry name" value="Glycosyl_Hydrlase_18"/>
</dbReference>
<accession>A0ABR4IJK8</accession>